<reference evidence="5" key="1">
    <citation type="submission" date="2025-08" db="UniProtKB">
        <authorList>
            <consortium name="Ensembl"/>
        </authorList>
    </citation>
    <scope>IDENTIFICATION</scope>
</reference>
<dbReference type="Ensembl" id="ENSPMGT00000030306.1">
    <property type="protein sequence ID" value="ENSPMGP00000028461.1"/>
    <property type="gene ID" value="ENSPMGG00000022899.1"/>
</dbReference>
<evidence type="ECO:0000256" key="1">
    <source>
        <dbReference type="ARBA" id="ARBA00004123"/>
    </source>
</evidence>
<dbReference type="PROSITE" id="PS51204">
    <property type="entry name" value="HSA"/>
    <property type="match status" value="1"/>
</dbReference>
<dbReference type="Pfam" id="PF15790">
    <property type="entry name" value="EP400_N"/>
    <property type="match status" value="1"/>
</dbReference>
<protein>
    <recommendedName>
        <fullName evidence="4">HSA domain-containing protein</fullName>
    </recommendedName>
</protein>
<feature type="region of interest" description="Disordered" evidence="3">
    <location>
        <begin position="1"/>
        <end position="55"/>
    </location>
</feature>
<evidence type="ECO:0000259" key="4">
    <source>
        <dbReference type="PROSITE" id="PS51204"/>
    </source>
</evidence>
<evidence type="ECO:0000313" key="6">
    <source>
        <dbReference type="Proteomes" id="UP000261520"/>
    </source>
</evidence>
<reference evidence="5" key="2">
    <citation type="submission" date="2025-09" db="UniProtKB">
        <authorList>
            <consortium name="Ensembl"/>
        </authorList>
    </citation>
    <scope>IDENTIFICATION</scope>
</reference>
<comment type="subcellular location">
    <subcellularLocation>
        <location evidence="1">Nucleus</location>
    </subcellularLocation>
</comment>
<dbReference type="GO" id="GO:0000812">
    <property type="term" value="C:Swr1 complex"/>
    <property type="evidence" value="ECO:0007669"/>
    <property type="project" value="TreeGrafter"/>
</dbReference>
<feature type="region of interest" description="Disordered" evidence="3">
    <location>
        <begin position="298"/>
        <end position="322"/>
    </location>
</feature>
<sequence length="946" mass="103490">MHHGSGSQNIQRQLQRSKSASGSEAEEQATANHPQSPVTTFTSAASPSAPQSPNYQIIMSRSPVTGQNMNITLQNVGQVVTGNQQITLTPMPLQSPASPGFQHTTPQWRFEPAPSSYIQVTSPVPQPIPPQSPTQHSPVTAVTRPGAPTTALNVCAQSPTRFVEAGMLVRQISLGSPSGGSHFVYQDGTGLAQITSATATQVQLATAATPGSVRERRLSQPHSQTGGTIHHLGPQSPVATGSALPTLSSPGHITTSNLPPQISNIIQGKLARPMMFEKTPQGVVAGVGSTVTPSFNIPTSIPPSSPSLTSPPQSIPSNPLGSSSMAVGAIKKQVPKKLEEIAPSTPEIAQLRKQCLEHHTKKMENLKDVFKEYLIELFFLQHLQGNMMDYLAFKKKPCVPLYTYLRQNDLDLEDEEEDEEQSEVINDEVKVVTGKDGQAVTPVAIATQLPPNVSAAFSTQQQFQVIKIAGDMEAFKRQQAMVQAGRARAKRSRIDVGRHGLIFQHPGVAPLGSPGVPLQQLMPTAQGGMPPIPQAVQIAGQKQNQQQYDPSKGPPVQNAASLHTPPPQLPGRLPQGTLPMASLPLALSQQAQLVDGTGQPGAQLQAQVKVQASGAVLAQMNPHAQLQAQLQQQMHLQMQPVQRFMANSVVNVSPAPLSNAVSAAHNAVTARPLVSSTNPSSQSKLTGTNGISSVKMGGFCQGGSMQTSQDGSQDKQIEQAKLESQVHQRISELRKEGQWSSSRLPKLMEASRPKSQWDYLLEEMQWMAADFAQERRWKEATAKKLVRTCARYHLEQKKTEERSKIDQEIHLRHIASTIAREVEFFWSNIEQVVEIKLQFQMYDKRLKALKLQNMSAKGMLHILVHFFFCIKKNEDGKENHSTIDEQEAMEGQADHKIELGDLAKEGCFFCFFRPFTYIFLLYTLYLHLPSTQFVWNIMKHPAFSRF</sequence>
<evidence type="ECO:0000313" key="5">
    <source>
        <dbReference type="Ensembl" id="ENSPMGP00000028461.1"/>
    </source>
</evidence>
<feature type="region of interest" description="Disordered" evidence="3">
    <location>
        <begin position="538"/>
        <end position="569"/>
    </location>
</feature>
<evidence type="ECO:0000256" key="2">
    <source>
        <dbReference type="ARBA" id="ARBA00023242"/>
    </source>
</evidence>
<dbReference type="InterPro" id="IPR031575">
    <property type="entry name" value="EP400_N"/>
</dbReference>
<feature type="compositionally biased region" description="Polar residues" evidence="3">
    <location>
        <begin position="540"/>
        <end position="549"/>
    </location>
</feature>
<dbReference type="InterPro" id="IPR014012">
    <property type="entry name" value="HSA_dom"/>
</dbReference>
<accession>A0A3B4BI29</accession>
<organism evidence="5 6">
    <name type="scientific">Periophthalmus magnuspinnatus</name>
    <dbReference type="NCBI Taxonomy" id="409849"/>
    <lineage>
        <taxon>Eukaryota</taxon>
        <taxon>Metazoa</taxon>
        <taxon>Chordata</taxon>
        <taxon>Craniata</taxon>
        <taxon>Vertebrata</taxon>
        <taxon>Euteleostomi</taxon>
        <taxon>Actinopterygii</taxon>
        <taxon>Neopterygii</taxon>
        <taxon>Teleostei</taxon>
        <taxon>Neoteleostei</taxon>
        <taxon>Acanthomorphata</taxon>
        <taxon>Gobiaria</taxon>
        <taxon>Gobiiformes</taxon>
        <taxon>Gobioidei</taxon>
        <taxon>Gobiidae</taxon>
        <taxon>Oxudercinae</taxon>
        <taxon>Periophthalmus</taxon>
    </lineage>
</organism>
<feature type="compositionally biased region" description="Polar residues" evidence="3">
    <location>
        <begin position="1"/>
        <end position="22"/>
    </location>
</feature>
<proteinExistence type="predicted"/>
<feature type="region of interest" description="Disordered" evidence="3">
    <location>
        <begin position="696"/>
        <end position="718"/>
    </location>
</feature>
<name>A0A3B4BI29_9GOBI</name>
<dbReference type="GO" id="GO:0003682">
    <property type="term" value="F:chromatin binding"/>
    <property type="evidence" value="ECO:0007669"/>
    <property type="project" value="TreeGrafter"/>
</dbReference>
<dbReference type="GO" id="GO:0035267">
    <property type="term" value="C:NuA4 histone acetyltransferase complex"/>
    <property type="evidence" value="ECO:0007669"/>
    <property type="project" value="TreeGrafter"/>
</dbReference>
<dbReference type="SMART" id="SM00573">
    <property type="entry name" value="HSA"/>
    <property type="match status" value="1"/>
</dbReference>
<evidence type="ECO:0000256" key="3">
    <source>
        <dbReference type="SAM" id="MobiDB-lite"/>
    </source>
</evidence>
<dbReference type="Proteomes" id="UP000261520">
    <property type="component" value="Unplaced"/>
</dbReference>
<dbReference type="PANTHER" id="PTHR46459:SF1">
    <property type="entry name" value="E1A-BINDING PROTEIN P400"/>
    <property type="match status" value="1"/>
</dbReference>
<dbReference type="PANTHER" id="PTHR46459">
    <property type="entry name" value="E1A-BINDING PROTEIN P400-RELATED"/>
    <property type="match status" value="1"/>
</dbReference>
<feature type="compositionally biased region" description="Low complexity" evidence="3">
    <location>
        <begin position="36"/>
        <end position="53"/>
    </location>
</feature>
<dbReference type="GO" id="GO:0006281">
    <property type="term" value="P:DNA repair"/>
    <property type="evidence" value="ECO:0007669"/>
    <property type="project" value="TreeGrafter"/>
</dbReference>
<feature type="compositionally biased region" description="Polar residues" evidence="3">
    <location>
        <begin position="237"/>
        <end position="260"/>
    </location>
</feature>
<feature type="region of interest" description="Disordered" evidence="3">
    <location>
        <begin position="208"/>
        <end position="260"/>
    </location>
</feature>
<feature type="domain" description="HSA" evidence="4">
    <location>
        <begin position="744"/>
        <end position="817"/>
    </location>
</feature>
<dbReference type="AlphaFoldDB" id="A0A3B4BI29"/>
<dbReference type="STRING" id="409849.ENSPMGP00000028461"/>
<keyword evidence="2" id="KW-0539">Nucleus</keyword>
<keyword evidence="6" id="KW-1185">Reference proteome</keyword>
<dbReference type="Pfam" id="PF07529">
    <property type="entry name" value="HSA"/>
    <property type="match status" value="1"/>
</dbReference>
<feature type="compositionally biased region" description="Low complexity" evidence="3">
    <location>
        <begin position="306"/>
        <end position="317"/>
    </location>
</feature>